<dbReference type="Proteomes" id="UP000473574">
    <property type="component" value="Unassembled WGS sequence"/>
</dbReference>
<evidence type="ECO:0000313" key="2">
    <source>
        <dbReference type="Proteomes" id="UP000473574"/>
    </source>
</evidence>
<name>A0A6M0SAR4_9CYAN</name>
<dbReference type="EMBL" id="QZCE01000002">
    <property type="protein sequence ID" value="NEZ65396.1"/>
    <property type="molecule type" value="Genomic_DNA"/>
</dbReference>
<proteinExistence type="predicted"/>
<dbReference type="SUPFAM" id="SSF53335">
    <property type="entry name" value="S-adenosyl-L-methionine-dependent methyltransferases"/>
    <property type="match status" value="1"/>
</dbReference>
<accession>A0A6M0SAR4</accession>
<gene>
    <name evidence="1" type="ORF">D0962_21920</name>
</gene>
<dbReference type="RefSeq" id="WP_163666447.1">
    <property type="nucleotide sequence ID" value="NZ_QZCE01000002.1"/>
</dbReference>
<protein>
    <submittedName>
        <fullName evidence="1">Uncharacterized protein</fullName>
    </submittedName>
</protein>
<dbReference type="InterPro" id="IPR029063">
    <property type="entry name" value="SAM-dependent_MTases_sf"/>
</dbReference>
<sequence length="341" mass="38842">MKTGLFPGPGGKGDFKKYPVWDQRYVYDGWVEPFVSAGHQVHRYLAHGLIKRAFVSDIDPKVKATWFCWRSPELREIVANRINGVSPRLLIDPIGLYEEMKAVVDSGTQSPIELSVASLICRYFVFGNTLRSNRKGKLNVCASKDKTQSLQKKAGKTNDYPQLEPGFLEDLNQGWRFEWPWFGDDWNVSFSNSWQQCLDAFESSNCQNAIAFVDTPYWLPPKSRPGRRGTGALTPAYTHHGNPQGQETFDLFINCIDRLLDNPRVGRVVATNYISDELCFEVARLLDKRKREWWFTPLGTLATMNNGSHRDDCPIEGFWEFGGRRMAGRYDQLSLLEAAAA</sequence>
<reference evidence="1 2" key="1">
    <citation type="journal article" date="2020" name="Microb. Ecol.">
        <title>Ecogenomics of the Marine Benthic Filamentous Cyanobacterium Adonisia.</title>
        <authorList>
            <person name="Walter J.M."/>
            <person name="Coutinho F.H."/>
            <person name="Leomil L."/>
            <person name="Hargreaves P.I."/>
            <person name="Campeao M.E."/>
            <person name="Vieira V.V."/>
            <person name="Silva B.S."/>
            <person name="Fistarol G.O."/>
            <person name="Salomon P.S."/>
            <person name="Sawabe T."/>
            <person name="Mino S."/>
            <person name="Hosokawa M."/>
            <person name="Miyashita H."/>
            <person name="Maruyama F."/>
            <person name="van Verk M.C."/>
            <person name="Dutilh B.E."/>
            <person name="Thompson C.C."/>
            <person name="Thompson F.L."/>
        </authorList>
    </citation>
    <scope>NUCLEOTIDE SEQUENCE [LARGE SCALE GENOMIC DNA]</scope>
    <source>
        <strain evidence="1 2">CCMR0082</strain>
    </source>
</reference>
<comment type="caution">
    <text evidence="1">The sequence shown here is derived from an EMBL/GenBank/DDBJ whole genome shotgun (WGS) entry which is preliminary data.</text>
</comment>
<organism evidence="1 2">
    <name type="scientific">Adonisia turfae CCMR0082</name>
    <dbReference type="NCBI Taxonomy" id="2304604"/>
    <lineage>
        <taxon>Bacteria</taxon>
        <taxon>Bacillati</taxon>
        <taxon>Cyanobacteriota</taxon>
        <taxon>Adonisia</taxon>
        <taxon>Adonisia turfae</taxon>
    </lineage>
</organism>
<dbReference type="AlphaFoldDB" id="A0A6M0SAR4"/>
<evidence type="ECO:0000313" key="1">
    <source>
        <dbReference type="EMBL" id="NEZ65396.1"/>
    </source>
</evidence>